<feature type="transmembrane region" description="Helical" evidence="1">
    <location>
        <begin position="26"/>
        <end position="44"/>
    </location>
</feature>
<accession>A0ABT9T0X2</accession>
<reference evidence="2 3" key="1">
    <citation type="submission" date="2023-07" db="EMBL/GenBank/DDBJ databases">
        <title>Sorghum-associated microbial communities from plants grown in Nebraska, USA.</title>
        <authorList>
            <person name="Schachtman D."/>
        </authorList>
    </citation>
    <scope>NUCLEOTIDE SEQUENCE [LARGE SCALE GENOMIC DNA]</scope>
    <source>
        <strain evidence="2 3">CC60</strain>
    </source>
</reference>
<dbReference type="Pfam" id="PF14316">
    <property type="entry name" value="DUF4381"/>
    <property type="match status" value="1"/>
</dbReference>
<dbReference type="EMBL" id="JAUSSK010000004">
    <property type="protein sequence ID" value="MDQ0010920.1"/>
    <property type="molecule type" value="Genomic_DNA"/>
</dbReference>
<dbReference type="RefSeq" id="WP_306851006.1">
    <property type="nucleotide sequence ID" value="NZ_JAUSSK010000004.1"/>
</dbReference>
<gene>
    <name evidence="2" type="ORF">J2T07_003126</name>
</gene>
<evidence type="ECO:0000256" key="1">
    <source>
        <dbReference type="SAM" id="Phobius"/>
    </source>
</evidence>
<keyword evidence="1" id="KW-1133">Transmembrane helix</keyword>
<keyword evidence="1" id="KW-0812">Transmembrane</keyword>
<name>A0ABT9T0X2_9GAMM</name>
<evidence type="ECO:0000313" key="3">
    <source>
        <dbReference type="Proteomes" id="UP001237737"/>
    </source>
</evidence>
<evidence type="ECO:0008006" key="4">
    <source>
        <dbReference type="Google" id="ProtNLM"/>
    </source>
</evidence>
<protein>
    <recommendedName>
        <fullName evidence="4">DUF4381 domain-containing protein</fullName>
    </recommendedName>
</protein>
<proteinExistence type="predicted"/>
<sequence>MPGNGPELRDIHVPQVSMWWPLAPGWWVLLASLVAFVAVLVVFLRRRAAWRRHVDASLSDLREAVARYVTDGDKPAFAAAASDLVRRVARSRDASSVTKSGQPWHDALAAMAPKHDVGTLVALDTAKYRRDVDLDVAATAHDVEAWVRAAMRRRTAVHGRRGRRDHVAA</sequence>
<comment type="caution">
    <text evidence="2">The sequence shown here is derived from an EMBL/GenBank/DDBJ whole genome shotgun (WGS) entry which is preliminary data.</text>
</comment>
<evidence type="ECO:0000313" key="2">
    <source>
        <dbReference type="EMBL" id="MDQ0010920.1"/>
    </source>
</evidence>
<organism evidence="2 3">
    <name type="scientific">Luteibacter jiangsuensis</name>
    <dbReference type="NCBI Taxonomy" id="637577"/>
    <lineage>
        <taxon>Bacteria</taxon>
        <taxon>Pseudomonadati</taxon>
        <taxon>Pseudomonadota</taxon>
        <taxon>Gammaproteobacteria</taxon>
        <taxon>Lysobacterales</taxon>
        <taxon>Rhodanobacteraceae</taxon>
        <taxon>Luteibacter</taxon>
    </lineage>
</organism>
<dbReference type="InterPro" id="IPR025489">
    <property type="entry name" value="DUF4381"/>
</dbReference>
<keyword evidence="3" id="KW-1185">Reference proteome</keyword>
<keyword evidence="1" id="KW-0472">Membrane</keyword>
<dbReference type="Proteomes" id="UP001237737">
    <property type="component" value="Unassembled WGS sequence"/>
</dbReference>